<accession>A0ABV6GJ97</accession>
<evidence type="ECO:0000256" key="3">
    <source>
        <dbReference type="SAM" id="MobiDB-lite"/>
    </source>
</evidence>
<feature type="region of interest" description="Disordered" evidence="3">
    <location>
        <begin position="400"/>
        <end position="438"/>
    </location>
</feature>
<dbReference type="Gene3D" id="3.40.50.1440">
    <property type="entry name" value="Tubulin/FtsZ, GTPase domain"/>
    <property type="match status" value="1"/>
</dbReference>
<dbReference type="Pfam" id="PF21493">
    <property type="entry name" value="TubZ_C"/>
    <property type="match status" value="1"/>
</dbReference>
<evidence type="ECO:0000313" key="6">
    <source>
        <dbReference type="Proteomes" id="UP001589854"/>
    </source>
</evidence>
<protein>
    <submittedName>
        <fullName evidence="5">Plasmid replication protein</fullName>
    </submittedName>
</protein>
<dbReference type="PANTHER" id="PTHR30314:SF3">
    <property type="entry name" value="MITOCHONDRIAL DIVISION PROTEIN FSZA"/>
    <property type="match status" value="1"/>
</dbReference>
<reference evidence="5 6" key="1">
    <citation type="submission" date="2024-09" db="EMBL/GenBank/DDBJ databases">
        <authorList>
            <person name="Sun Q."/>
            <person name="Mori K."/>
        </authorList>
    </citation>
    <scope>NUCLEOTIDE SEQUENCE [LARGE SCALE GENOMIC DNA]</scope>
    <source>
        <strain evidence="5 6">CCM 7228</strain>
    </source>
</reference>
<dbReference type="SMART" id="SM00864">
    <property type="entry name" value="Tubulin"/>
    <property type="match status" value="1"/>
</dbReference>
<name>A0ABV6GJ97_9BACI</name>
<dbReference type="SUPFAM" id="SSF52490">
    <property type="entry name" value="Tubulin nucleotide-binding domain-like"/>
    <property type="match status" value="1"/>
</dbReference>
<sequence length="438" mass="48338">MTTTITQQNLLERDDLHFSLKFGYLGLGMGGCSIAAECANVKTNVKNGHFPYNGLLINTNNMDFEKINIINPNIEKLQIGNGKGAGRDLEAGEKAFTEEKEKVTGAIKKQFMDRDFIWIVAGLGGGTGTGSVIEAIKLLHSNGFKKRFGLILTLPRNKEGSTVISNALERLQRISKAMAGLGSIILVDNQKLYDKFIKENPNSTLADYLTYSNNFVSATLHELNVVTASFKPFGDSHFDSSEFENLLKTPGVLSLSKYSVKDSKIDLGNESSYVPEFKDSINNGILSDGYKLDNATRAAASVISNKPTAQRVFTLGFTDKIETIVDEIAPLAGEKPIATYVDEKARGVHFYTVFAGLNLPTRVNELVVENNRLTELQDNKDDEDDVLASLQTFKRKKKQVDSVDDLDSLLSGNSNTIDDFESESKKKQEDNYDPIEDM</sequence>
<evidence type="ECO:0000259" key="4">
    <source>
        <dbReference type="SMART" id="SM00864"/>
    </source>
</evidence>
<dbReference type="InterPro" id="IPR036525">
    <property type="entry name" value="Tubulin/FtsZ_GTPase_sf"/>
</dbReference>
<dbReference type="EMBL" id="JBHLVO010000024">
    <property type="protein sequence ID" value="MFC0273768.1"/>
    <property type="molecule type" value="Genomic_DNA"/>
</dbReference>
<keyword evidence="2" id="KW-0342">GTP-binding</keyword>
<comment type="caution">
    <text evidence="5">The sequence shown here is derived from an EMBL/GenBank/DDBJ whole genome shotgun (WGS) entry which is preliminary data.</text>
</comment>
<evidence type="ECO:0000313" key="5">
    <source>
        <dbReference type="EMBL" id="MFC0273768.1"/>
    </source>
</evidence>
<dbReference type="Proteomes" id="UP001589854">
    <property type="component" value="Unassembled WGS sequence"/>
</dbReference>
<evidence type="ECO:0000256" key="2">
    <source>
        <dbReference type="ARBA" id="ARBA00023134"/>
    </source>
</evidence>
<dbReference type="InterPro" id="IPR049364">
    <property type="entry name" value="TubZ_C"/>
</dbReference>
<dbReference type="Pfam" id="PF00091">
    <property type="entry name" value="Tubulin"/>
    <property type="match status" value="1"/>
</dbReference>
<keyword evidence="6" id="KW-1185">Reference proteome</keyword>
<dbReference type="InterPro" id="IPR003008">
    <property type="entry name" value="Tubulin_FtsZ_GTPase"/>
</dbReference>
<organism evidence="5 6">
    <name type="scientific">Metabacillus herbersteinensis</name>
    <dbReference type="NCBI Taxonomy" id="283816"/>
    <lineage>
        <taxon>Bacteria</taxon>
        <taxon>Bacillati</taxon>
        <taxon>Bacillota</taxon>
        <taxon>Bacilli</taxon>
        <taxon>Bacillales</taxon>
        <taxon>Bacillaceae</taxon>
        <taxon>Metabacillus</taxon>
    </lineage>
</organism>
<dbReference type="PANTHER" id="PTHR30314">
    <property type="entry name" value="CELL DIVISION PROTEIN FTSZ-RELATED"/>
    <property type="match status" value="1"/>
</dbReference>
<feature type="domain" description="Tubulin/FtsZ GTPase" evidence="4">
    <location>
        <begin position="21"/>
        <end position="228"/>
    </location>
</feature>
<gene>
    <name evidence="5" type="ORF">ACFFIX_20485</name>
</gene>
<dbReference type="RefSeq" id="WP_378937396.1">
    <property type="nucleotide sequence ID" value="NZ_JBHLVO010000024.1"/>
</dbReference>
<keyword evidence="1" id="KW-0547">Nucleotide-binding</keyword>
<proteinExistence type="predicted"/>
<evidence type="ECO:0000256" key="1">
    <source>
        <dbReference type="ARBA" id="ARBA00022741"/>
    </source>
</evidence>
<dbReference type="InterPro" id="IPR045061">
    <property type="entry name" value="FtsZ/CetZ"/>
</dbReference>